<evidence type="ECO:0000256" key="6">
    <source>
        <dbReference type="ARBA" id="ARBA00023145"/>
    </source>
</evidence>
<dbReference type="Proteomes" id="UP000002029">
    <property type="component" value="Chromosome"/>
</dbReference>
<dbReference type="GO" id="GO:0004252">
    <property type="term" value="F:serine-type endopeptidase activity"/>
    <property type="evidence" value="ECO:0007669"/>
    <property type="project" value="InterPro"/>
</dbReference>
<dbReference type="InterPro" id="IPR009003">
    <property type="entry name" value="Peptidase_S1_PA"/>
</dbReference>
<feature type="domain" description="Peptidase S1A alpha-lytic prodomain" evidence="9">
    <location>
        <begin position="125"/>
        <end position="180"/>
    </location>
</feature>
<evidence type="ECO:0000256" key="5">
    <source>
        <dbReference type="ARBA" id="ARBA00022825"/>
    </source>
</evidence>
<dbReference type="InterPro" id="IPR004236">
    <property type="entry name" value="Pept_S1_alpha_lytic"/>
</dbReference>
<dbReference type="KEGG" id="sro:Sros_8919"/>
<evidence type="ECO:0000256" key="4">
    <source>
        <dbReference type="ARBA" id="ARBA00022801"/>
    </source>
</evidence>
<keyword evidence="7" id="KW-1015">Disulfide bond</keyword>
<dbReference type="Gene3D" id="3.30.300.50">
    <property type="match status" value="2"/>
</dbReference>
<dbReference type="InterPro" id="IPR043504">
    <property type="entry name" value="Peptidase_S1_PA_chymotrypsin"/>
</dbReference>
<comment type="similarity">
    <text evidence="1">Belongs to the peptidase S1 family.</text>
</comment>
<dbReference type="Gene3D" id="2.40.10.10">
    <property type="entry name" value="Trypsin-like serine proteases"/>
    <property type="match status" value="2"/>
</dbReference>
<dbReference type="SUPFAM" id="SSF50494">
    <property type="entry name" value="Trypsin-like serine proteases"/>
    <property type="match status" value="1"/>
</dbReference>
<sequence length="507" mass="53483">MSRRHAITTGCVLTITALTLTAAPAVAQPQTVETPAVAAVRRSPPGMIEALQRDLGLTKEQAGERLENEARLAPIEAQVRGQLGDRFGGAWYAGITARTLVVATTSADDIPRLTALGVRPEVVSRSLKELQVIKKELDSTLATRPNAGRVRYVDVRNNKVAVLSSESEATEHGIEAAGVDTEAVRVVPSKEQPRLFHDLVGGTPYYVGVTSRCSVGFSVTRGTQNGFISAGHCGKVGNATDGFNRVAQGVFQASNFPDSDFGWVAVNGNWTPKPLVDNGTGGTVTVAGSKEAIEGASVCRSGSTTDWHCGIIQQRNASITYPQGTVFELVRTNVCAESGDSGGSFISIDQAQGVTSGGSGDCTSGGVTYFQPIGEILTTYGLTLVTTTDSPPPPSTGTCTGYEQTVTGTLNNGQFVYQPKSRHYRSTVAGVHAGCLDAYDGVDFDLFLQKWNGRGWNTVATADGLGGHKKISYTGTPGHYRYRVLSSRGFSPYSLGYRAPQPAPAPG</sequence>
<dbReference type="eggNOG" id="COG0265">
    <property type="taxonomic scope" value="Bacteria"/>
</dbReference>
<dbReference type="Pfam" id="PF02983">
    <property type="entry name" value="Pro_Al_protease"/>
    <property type="match status" value="1"/>
</dbReference>
<keyword evidence="2" id="KW-0645">Protease</keyword>
<evidence type="ECO:0000313" key="11">
    <source>
        <dbReference type="Proteomes" id="UP000002029"/>
    </source>
</evidence>
<keyword evidence="3 8" id="KW-0732">Signal</keyword>
<keyword evidence="11" id="KW-1185">Reference proteome</keyword>
<evidence type="ECO:0000256" key="3">
    <source>
        <dbReference type="ARBA" id="ARBA00022729"/>
    </source>
</evidence>
<evidence type="ECO:0000313" key="10">
    <source>
        <dbReference type="EMBL" id="ACZ91551.1"/>
    </source>
</evidence>
<evidence type="ECO:0000256" key="1">
    <source>
        <dbReference type="ARBA" id="ARBA00007664"/>
    </source>
</evidence>
<feature type="chain" id="PRO_5003028054" description="Peptidase S1A alpha-lytic prodomain domain-containing protein" evidence="8">
    <location>
        <begin position="28"/>
        <end position="507"/>
    </location>
</feature>
<protein>
    <recommendedName>
        <fullName evidence="9">Peptidase S1A alpha-lytic prodomain domain-containing protein</fullName>
    </recommendedName>
</protein>
<keyword evidence="5" id="KW-0720">Serine protease</keyword>
<dbReference type="PRINTS" id="PR00861">
    <property type="entry name" value="ALYTICPTASE"/>
</dbReference>
<gene>
    <name evidence="10" type="ordered locus">Sros_8919</name>
</gene>
<accession>D2B7N0</accession>
<dbReference type="RefSeq" id="WP_012895278.1">
    <property type="nucleotide sequence ID" value="NC_013595.1"/>
</dbReference>
<dbReference type="HOGENOM" id="CLU_030648_2_1_11"/>
<proteinExistence type="inferred from homology"/>
<dbReference type="CDD" id="cd21112">
    <property type="entry name" value="alphaLP-like"/>
    <property type="match status" value="1"/>
</dbReference>
<dbReference type="OrthoDB" id="8781117at2"/>
<dbReference type="EMBL" id="CP001814">
    <property type="protein sequence ID" value="ACZ91551.1"/>
    <property type="molecule type" value="Genomic_DNA"/>
</dbReference>
<evidence type="ECO:0000256" key="7">
    <source>
        <dbReference type="ARBA" id="ARBA00023157"/>
    </source>
</evidence>
<evidence type="ECO:0000256" key="8">
    <source>
        <dbReference type="SAM" id="SignalP"/>
    </source>
</evidence>
<feature type="signal peptide" evidence="8">
    <location>
        <begin position="1"/>
        <end position="27"/>
    </location>
</feature>
<dbReference type="InterPro" id="IPR035070">
    <property type="entry name" value="Streptogrisin_prodomain"/>
</dbReference>
<dbReference type="MEROPS" id="S01.265"/>
<dbReference type="GO" id="GO:0005576">
    <property type="term" value="C:extracellular region"/>
    <property type="evidence" value="ECO:0007669"/>
    <property type="project" value="InterPro"/>
</dbReference>
<dbReference type="STRING" id="479432.Sros_8919"/>
<dbReference type="GO" id="GO:0006508">
    <property type="term" value="P:proteolysis"/>
    <property type="evidence" value="ECO:0007669"/>
    <property type="project" value="UniProtKB-KW"/>
</dbReference>
<evidence type="ECO:0000256" key="2">
    <source>
        <dbReference type="ARBA" id="ARBA00022670"/>
    </source>
</evidence>
<organism evidence="10 11">
    <name type="scientific">Streptosporangium roseum (strain ATCC 12428 / DSM 43021 / JCM 3005 / KCTC 9067 / NCIMB 10171 / NRRL 2505 / NI 9100)</name>
    <dbReference type="NCBI Taxonomy" id="479432"/>
    <lineage>
        <taxon>Bacteria</taxon>
        <taxon>Bacillati</taxon>
        <taxon>Actinomycetota</taxon>
        <taxon>Actinomycetes</taxon>
        <taxon>Streptosporangiales</taxon>
        <taxon>Streptosporangiaceae</taxon>
        <taxon>Streptosporangium</taxon>
    </lineage>
</organism>
<reference evidence="10 11" key="1">
    <citation type="journal article" date="2010" name="Stand. Genomic Sci.">
        <title>Complete genome sequence of Streptosporangium roseum type strain (NI 9100).</title>
        <authorList>
            <person name="Nolan M."/>
            <person name="Sikorski J."/>
            <person name="Jando M."/>
            <person name="Lucas S."/>
            <person name="Lapidus A."/>
            <person name="Glavina Del Rio T."/>
            <person name="Chen F."/>
            <person name="Tice H."/>
            <person name="Pitluck S."/>
            <person name="Cheng J.F."/>
            <person name="Chertkov O."/>
            <person name="Sims D."/>
            <person name="Meincke L."/>
            <person name="Brettin T."/>
            <person name="Han C."/>
            <person name="Detter J.C."/>
            <person name="Bruce D."/>
            <person name="Goodwin L."/>
            <person name="Land M."/>
            <person name="Hauser L."/>
            <person name="Chang Y.J."/>
            <person name="Jeffries C.D."/>
            <person name="Ivanova N."/>
            <person name="Mavromatis K."/>
            <person name="Mikhailova N."/>
            <person name="Chen A."/>
            <person name="Palaniappan K."/>
            <person name="Chain P."/>
            <person name="Rohde M."/>
            <person name="Goker M."/>
            <person name="Bristow J."/>
            <person name="Eisen J.A."/>
            <person name="Markowitz V."/>
            <person name="Hugenholtz P."/>
            <person name="Kyrpides N.C."/>
            <person name="Klenk H.P."/>
        </authorList>
    </citation>
    <scope>NUCLEOTIDE SEQUENCE [LARGE SCALE GENOMIC DNA]</scope>
    <source>
        <strain evidence="11">ATCC 12428 / DSM 43021 / JCM 3005 / NI 9100</strain>
    </source>
</reference>
<keyword evidence="4" id="KW-0378">Hydrolase</keyword>
<evidence type="ECO:0000259" key="9">
    <source>
        <dbReference type="Pfam" id="PF02983"/>
    </source>
</evidence>
<dbReference type="InterPro" id="IPR001316">
    <property type="entry name" value="Pept_S1A_streptogrisin"/>
</dbReference>
<dbReference type="AlphaFoldDB" id="D2B7N0"/>
<keyword evidence="6" id="KW-0865">Zymogen</keyword>
<name>D2B7N0_STRRD</name>